<evidence type="ECO:0000259" key="1">
    <source>
        <dbReference type="Pfam" id="PF19301"/>
    </source>
</evidence>
<reference evidence="2 3" key="1">
    <citation type="submission" date="2019-09" db="EMBL/GenBank/DDBJ databases">
        <title>Whole genome sequences of isolates from the Mars Exploration Rovers.</title>
        <authorList>
            <person name="Seuylemezian A."/>
            <person name="Vaishampayan P."/>
        </authorList>
    </citation>
    <scope>NUCLEOTIDE SEQUENCE [LARGE SCALE GENOMIC DNA]</scope>
    <source>
        <strain evidence="2 3">MER_TA_151</strain>
    </source>
</reference>
<dbReference type="AlphaFoldDB" id="A0A5J5GSL2"/>
<evidence type="ECO:0000313" key="3">
    <source>
        <dbReference type="Proteomes" id="UP000326671"/>
    </source>
</evidence>
<dbReference type="Proteomes" id="UP000326671">
    <property type="component" value="Unassembled WGS sequence"/>
</dbReference>
<comment type="caution">
    <text evidence="2">The sequence shown here is derived from an EMBL/GenBank/DDBJ whole genome shotgun (WGS) entry which is preliminary data.</text>
</comment>
<keyword evidence="3" id="KW-1185">Reference proteome</keyword>
<proteinExistence type="predicted"/>
<protein>
    <recommendedName>
        <fullName evidence="1">LigXa-like C-terminal domain-containing protein</fullName>
    </recommendedName>
</protein>
<dbReference type="InterPro" id="IPR045623">
    <property type="entry name" value="LigXa_C"/>
</dbReference>
<organism evidence="2 3">
    <name type="scientific">Niallia endozanthoxylica</name>
    <dbReference type="NCBI Taxonomy" id="2036016"/>
    <lineage>
        <taxon>Bacteria</taxon>
        <taxon>Bacillati</taxon>
        <taxon>Bacillota</taxon>
        <taxon>Bacilli</taxon>
        <taxon>Bacillales</taxon>
        <taxon>Bacillaceae</taxon>
        <taxon>Niallia</taxon>
    </lineage>
</organism>
<gene>
    <name evidence="2" type="ORF">F4V44_26700</name>
</gene>
<dbReference type="Pfam" id="PF19301">
    <property type="entry name" value="LigXa_C"/>
    <property type="match status" value="1"/>
</dbReference>
<evidence type="ECO:0000313" key="2">
    <source>
        <dbReference type="EMBL" id="KAA9011399.1"/>
    </source>
</evidence>
<name>A0A5J5GSL2_9BACI</name>
<dbReference type="EMBL" id="VYKL01000074">
    <property type="protein sequence ID" value="KAA9011399.1"/>
    <property type="molecule type" value="Genomic_DNA"/>
</dbReference>
<accession>A0A5J5GSL2</accession>
<sequence>MEDHAVQTSAGPIVDRSTEKLGTSDTAIIKARQCLLKAVKLPENEEELPALEPSSHHVRSASVLLPKGVLFQEGAKPITLN</sequence>
<feature type="domain" description="LigXa-like C-terminal" evidence="1">
    <location>
        <begin position="3"/>
        <end position="64"/>
    </location>
</feature>